<feature type="modified residue" description="4-aspartylphosphate" evidence="3">
    <location>
        <position position="62"/>
    </location>
</feature>
<reference evidence="6 7" key="1">
    <citation type="submission" date="2024-06" db="EMBL/GenBank/DDBJ databases">
        <title>Sorghum-associated microbial communities from plants grown in Nebraska, USA.</title>
        <authorList>
            <person name="Schachtman D."/>
        </authorList>
    </citation>
    <scope>NUCLEOTIDE SEQUENCE [LARGE SCALE GENOMIC DNA]</scope>
    <source>
        <strain evidence="6 7">1073</strain>
    </source>
</reference>
<feature type="domain" description="Response regulatory" evidence="5">
    <location>
        <begin position="11"/>
        <end position="130"/>
    </location>
</feature>
<dbReference type="SUPFAM" id="SSF46894">
    <property type="entry name" value="C-terminal effector domain of the bipartite response regulators"/>
    <property type="match status" value="1"/>
</dbReference>
<dbReference type="InterPro" id="IPR036388">
    <property type="entry name" value="WH-like_DNA-bd_sf"/>
</dbReference>
<dbReference type="PANTHER" id="PTHR43214:SF17">
    <property type="entry name" value="TRANSCRIPTIONAL REGULATORY PROTEIN RCSB"/>
    <property type="match status" value="1"/>
</dbReference>
<protein>
    <submittedName>
        <fullName evidence="6">Two-component system capsular synthesis response regulator RcsB</fullName>
    </submittedName>
</protein>
<sequence length="236" mass="25264">MSSRGDFLSIKVAILDDHPVLLAGMGELLAGAQGMTIAGLVRDSTELVRLLGSQLVDVVLTDFSMPHGRFGDGIALLRFLQRRFPQIKLALFTGVESPSLLQSVIDIRVSVIVSKVDSLACLEPAIRAAYANDTYLSPRVVKLLAQSAGRQVTEAAPTLSKRESEVLRMFAEGMSLKEIGVRVGRSPKTISAQKSSAMKKLDLTSDAEIFKYAIVHGLVPASQASLKDALDSGADV</sequence>
<dbReference type="Gene3D" id="1.10.10.10">
    <property type="entry name" value="Winged helix-like DNA-binding domain superfamily/Winged helix DNA-binding domain"/>
    <property type="match status" value="1"/>
</dbReference>
<dbReference type="PANTHER" id="PTHR43214">
    <property type="entry name" value="TWO-COMPONENT RESPONSE REGULATOR"/>
    <property type="match status" value="1"/>
</dbReference>
<dbReference type="PRINTS" id="PR00038">
    <property type="entry name" value="HTHLUXR"/>
</dbReference>
<dbReference type="Pfam" id="PF00072">
    <property type="entry name" value="Response_reg"/>
    <property type="match status" value="1"/>
</dbReference>
<dbReference type="EMBL" id="JBEPMU010000009">
    <property type="protein sequence ID" value="MET3654780.1"/>
    <property type="molecule type" value="Genomic_DNA"/>
</dbReference>
<evidence type="ECO:0000256" key="3">
    <source>
        <dbReference type="PROSITE-ProRule" id="PRU00169"/>
    </source>
</evidence>
<organism evidence="6 7">
    <name type="scientific">Dyella japonica</name>
    <dbReference type="NCBI Taxonomy" id="231455"/>
    <lineage>
        <taxon>Bacteria</taxon>
        <taxon>Pseudomonadati</taxon>
        <taxon>Pseudomonadota</taxon>
        <taxon>Gammaproteobacteria</taxon>
        <taxon>Lysobacterales</taxon>
        <taxon>Rhodanobacteraceae</taxon>
        <taxon>Dyella</taxon>
    </lineage>
</organism>
<dbReference type="PROSITE" id="PS50043">
    <property type="entry name" value="HTH_LUXR_2"/>
    <property type="match status" value="1"/>
</dbReference>
<keyword evidence="1 3" id="KW-0597">Phosphoprotein</keyword>
<evidence type="ECO:0000256" key="1">
    <source>
        <dbReference type="ARBA" id="ARBA00022553"/>
    </source>
</evidence>
<dbReference type="InterPro" id="IPR016032">
    <property type="entry name" value="Sig_transdc_resp-reg_C-effctor"/>
</dbReference>
<dbReference type="CDD" id="cd17535">
    <property type="entry name" value="REC_NarL-like"/>
    <property type="match status" value="1"/>
</dbReference>
<dbReference type="Gene3D" id="3.40.50.2300">
    <property type="match status" value="1"/>
</dbReference>
<evidence type="ECO:0000259" key="4">
    <source>
        <dbReference type="PROSITE" id="PS50043"/>
    </source>
</evidence>
<dbReference type="RefSeq" id="WP_354016114.1">
    <property type="nucleotide sequence ID" value="NZ_JBEPMU010000009.1"/>
</dbReference>
<dbReference type="InterPro" id="IPR000792">
    <property type="entry name" value="Tscrpt_reg_LuxR_C"/>
</dbReference>
<keyword evidence="7" id="KW-1185">Reference proteome</keyword>
<dbReference type="InterPro" id="IPR011006">
    <property type="entry name" value="CheY-like_superfamily"/>
</dbReference>
<dbReference type="InterPro" id="IPR001789">
    <property type="entry name" value="Sig_transdc_resp-reg_receiver"/>
</dbReference>
<dbReference type="InterPro" id="IPR058245">
    <property type="entry name" value="NreC/VraR/RcsB-like_REC"/>
</dbReference>
<keyword evidence="2" id="KW-0238">DNA-binding</keyword>
<dbReference type="PROSITE" id="PS50110">
    <property type="entry name" value="RESPONSE_REGULATORY"/>
    <property type="match status" value="1"/>
</dbReference>
<dbReference type="InterPro" id="IPR039420">
    <property type="entry name" value="WalR-like"/>
</dbReference>
<dbReference type="Pfam" id="PF00196">
    <property type="entry name" value="GerE"/>
    <property type="match status" value="1"/>
</dbReference>
<dbReference type="SUPFAM" id="SSF52172">
    <property type="entry name" value="CheY-like"/>
    <property type="match status" value="1"/>
</dbReference>
<evidence type="ECO:0000256" key="2">
    <source>
        <dbReference type="ARBA" id="ARBA00023125"/>
    </source>
</evidence>
<evidence type="ECO:0000259" key="5">
    <source>
        <dbReference type="PROSITE" id="PS50110"/>
    </source>
</evidence>
<name>A0ABV2K118_9GAMM</name>
<dbReference type="Proteomes" id="UP001549184">
    <property type="component" value="Unassembled WGS sequence"/>
</dbReference>
<dbReference type="SMART" id="SM00448">
    <property type="entry name" value="REC"/>
    <property type="match status" value="1"/>
</dbReference>
<comment type="caution">
    <text evidence="6">The sequence shown here is derived from an EMBL/GenBank/DDBJ whole genome shotgun (WGS) entry which is preliminary data.</text>
</comment>
<accession>A0ABV2K118</accession>
<dbReference type="CDD" id="cd06170">
    <property type="entry name" value="LuxR_C_like"/>
    <property type="match status" value="1"/>
</dbReference>
<feature type="domain" description="HTH luxR-type" evidence="4">
    <location>
        <begin position="152"/>
        <end position="217"/>
    </location>
</feature>
<gene>
    <name evidence="6" type="ORF">ABIC75_004528</name>
</gene>
<evidence type="ECO:0000313" key="6">
    <source>
        <dbReference type="EMBL" id="MET3654780.1"/>
    </source>
</evidence>
<proteinExistence type="predicted"/>
<evidence type="ECO:0000313" key="7">
    <source>
        <dbReference type="Proteomes" id="UP001549184"/>
    </source>
</evidence>
<dbReference type="SMART" id="SM00421">
    <property type="entry name" value="HTH_LUXR"/>
    <property type="match status" value="1"/>
</dbReference>